<name>A0A5C7TCG7_THASP</name>
<comment type="caution">
    <text evidence="3">The sequence shown here is derived from an EMBL/GenBank/DDBJ whole genome shotgun (WGS) entry which is preliminary data.</text>
</comment>
<dbReference type="InterPro" id="IPR006311">
    <property type="entry name" value="TAT_signal"/>
</dbReference>
<accession>A0A5C7TCG7</accession>
<evidence type="ECO:0000256" key="1">
    <source>
        <dbReference type="SAM" id="SignalP"/>
    </source>
</evidence>
<sequence>MKRRDFVAGGALMGAAFAMPAAWAQARPAANPLAPNPAEFKRNYASFVGKARVIEEGLKFDMPVLADNPGAVPVGVVLTTPLTESSYCKELIILAELNPVPLACRFAFSPLSGTTEIAVRLRLAQTQTLHALARMSDGRVLGARQAVTVAASGCGM</sequence>
<keyword evidence="1" id="KW-0732">Signal</keyword>
<organism evidence="3 4">
    <name type="scientific">Thauera aminoaromatica</name>
    <dbReference type="NCBI Taxonomy" id="164330"/>
    <lineage>
        <taxon>Bacteria</taxon>
        <taxon>Pseudomonadati</taxon>
        <taxon>Pseudomonadota</taxon>
        <taxon>Betaproteobacteria</taxon>
        <taxon>Rhodocyclales</taxon>
        <taxon>Zoogloeaceae</taxon>
        <taxon>Thauera</taxon>
    </lineage>
</organism>
<dbReference type="InterPro" id="IPR032711">
    <property type="entry name" value="SoxY"/>
</dbReference>
<proteinExistence type="predicted"/>
<dbReference type="EMBL" id="SSFD01000001">
    <property type="protein sequence ID" value="TXH92681.1"/>
    <property type="molecule type" value="Genomic_DNA"/>
</dbReference>
<dbReference type="Pfam" id="PF13501">
    <property type="entry name" value="SoxY"/>
    <property type="match status" value="1"/>
</dbReference>
<dbReference type="AlphaFoldDB" id="A0A5C7TCG7"/>
<evidence type="ECO:0000313" key="4">
    <source>
        <dbReference type="Proteomes" id="UP000321192"/>
    </source>
</evidence>
<feature type="chain" id="PRO_5023125538" evidence="1">
    <location>
        <begin position="25"/>
        <end position="156"/>
    </location>
</feature>
<gene>
    <name evidence="3" type="ORF">E6Q80_00020</name>
</gene>
<dbReference type="PROSITE" id="PS51318">
    <property type="entry name" value="TAT"/>
    <property type="match status" value="1"/>
</dbReference>
<feature type="signal peptide" evidence="1">
    <location>
        <begin position="1"/>
        <end position="24"/>
    </location>
</feature>
<evidence type="ECO:0000313" key="3">
    <source>
        <dbReference type="EMBL" id="TXH92681.1"/>
    </source>
</evidence>
<feature type="domain" description="Ig-like SoxY" evidence="2">
    <location>
        <begin position="46"/>
        <end position="154"/>
    </location>
</feature>
<dbReference type="Proteomes" id="UP000321192">
    <property type="component" value="Unassembled WGS sequence"/>
</dbReference>
<reference evidence="3 4" key="1">
    <citation type="submission" date="2018-09" db="EMBL/GenBank/DDBJ databases">
        <title>Metagenome Assembled Genomes from an Advanced Water Purification Facility.</title>
        <authorList>
            <person name="Stamps B.W."/>
            <person name="Spear J.R."/>
        </authorList>
    </citation>
    <scope>NUCLEOTIDE SEQUENCE [LARGE SCALE GENOMIC DNA]</scope>
    <source>
        <strain evidence="3">Bin_27_1</strain>
    </source>
</reference>
<protein>
    <submittedName>
        <fullName evidence="3">Sulfur oxidation protein SoxY</fullName>
    </submittedName>
</protein>
<dbReference type="InterPro" id="IPR038162">
    <property type="entry name" value="SoxY_sf"/>
</dbReference>
<dbReference type="RefSeq" id="WP_276656100.1">
    <property type="nucleotide sequence ID" value="NZ_SSFD01000001.1"/>
</dbReference>
<dbReference type="Gene3D" id="2.60.40.2470">
    <property type="entry name" value="SoxY domain"/>
    <property type="match status" value="1"/>
</dbReference>
<dbReference type="PIRSF" id="PIRSF010312">
    <property type="entry name" value="Sulphur_oxidation_SoxY"/>
    <property type="match status" value="1"/>
</dbReference>
<evidence type="ECO:0000259" key="2">
    <source>
        <dbReference type="Pfam" id="PF13501"/>
    </source>
</evidence>
<dbReference type="InterPro" id="IPR016568">
    <property type="entry name" value="Sulphur_oxidation_SoxY"/>
</dbReference>